<dbReference type="Proteomes" id="UP000008743">
    <property type="component" value="Unassembled WGS sequence"/>
</dbReference>
<evidence type="ECO:0000313" key="2">
    <source>
        <dbReference type="EMBL" id="KJE95648.1"/>
    </source>
</evidence>
<reference evidence="3" key="1">
    <citation type="submission" date="2011-02" db="EMBL/GenBank/DDBJ databases">
        <title>The Genome Sequence of Capsaspora owczarzaki ATCC 30864.</title>
        <authorList>
            <person name="Russ C."/>
            <person name="Cuomo C."/>
            <person name="Burger G."/>
            <person name="Gray M.W."/>
            <person name="Holland P.W.H."/>
            <person name="King N."/>
            <person name="Lang F.B.F."/>
            <person name="Roger A.J."/>
            <person name="Ruiz-Trillo I."/>
            <person name="Young S.K."/>
            <person name="Zeng Q."/>
            <person name="Gargeya S."/>
            <person name="Alvarado L."/>
            <person name="Berlin A."/>
            <person name="Chapman S.B."/>
            <person name="Chen Z."/>
            <person name="Freedman E."/>
            <person name="Gellesch M."/>
            <person name="Goldberg J."/>
            <person name="Griggs A."/>
            <person name="Gujja S."/>
            <person name="Heilman E."/>
            <person name="Heiman D."/>
            <person name="Howarth C."/>
            <person name="Mehta T."/>
            <person name="Neiman D."/>
            <person name="Pearson M."/>
            <person name="Roberts A."/>
            <person name="Saif S."/>
            <person name="Shea T."/>
            <person name="Shenoy N."/>
            <person name="Sisk P."/>
            <person name="Stolte C."/>
            <person name="Sykes S."/>
            <person name="White J."/>
            <person name="Yandava C."/>
            <person name="Haas B."/>
            <person name="Nusbaum C."/>
            <person name="Birren B."/>
        </authorList>
    </citation>
    <scope>NUCLEOTIDE SEQUENCE</scope>
    <source>
        <strain evidence="3">ATCC 30864</strain>
    </source>
</reference>
<feature type="region of interest" description="Disordered" evidence="1">
    <location>
        <begin position="1"/>
        <end position="132"/>
    </location>
</feature>
<accession>A0A0D2WUK5</accession>
<dbReference type="InParanoid" id="A0A0D2WUK5"/>
<gene>
    <name evidence="2" type="ORF">CAOG_009943</name>
</gene>
<keyword evidence="3" id="KW-1185">Reference proteome</keyword>
<feature type="compositionally biased region" description="Basic and acidic residues" evidence="1">
    <location>
        <begin position="56"/>
        <end position="66"/>
    </location>
</feature>
<feature type="compositionally biased region" description="Polar residues" evidence="1">
    <location>
        <begin position="99"/>
        <end position="108"/>
    </location>
</feature>
<dbReference type="AlphaFoldDB" id="A0A0D2WUK5"/>
<protein>
    <submittedName>
        <fullName evidence="2">Uncharacterized protein</fullName>
    </submittedName>
</protein>
<evidence type="ECO:0000256" key="1">
    <source>
        <dbReference type="SAM" id="MobiDB-lite"/>
    </source>
</evidence>
<organism evidence="2 3">
    <name type="scientific">Capsaspora owczarzaki (strain ATCC 30864)</name>
    <dbReference type="NCBI Taxonomy" id="595528"/>
    <lineage>
        <taxon>Eukaryota</taxon>
        <taxon>Filasterea</taxon>
        <taxon>Capsaspora</taxon>
    </lineage>
</organism>
<proteinExistence type="predicted"/>
<dbReference type="OrthoDB" id="751084at2759"/>
<evidence type="ECO:0000313" key="3">
    <source>
        <dbReference type="Proteomes" id="UP000008743"/>
    </source>
</evidence>
<name>A0A0D2WUK5_CAPO3</name>
<dbReference type="EMBL" id="KE346369">
    <property type="protein sequence ID" value="KJE95648.1"/>
    <property type="molecule type" value="Genomic_DNA"/>
</dbReference>
<feature type="compositionally biased region" description="Basic and acidic residues" evidence="1">
    <location>
        <begin position="113"/>
        <end position="124"/>
    </location>
</feature>
<sequence>MTIEKHVTMGTAASARAGSEGSGALGRRLSWTRDGERLPMQPSEHLPTHHPPPSSDRMEQKTKDQRCVSTAVRRGRGGGKGGVEARRKRKEREKANAGPQSLSLQVLQNRRRSQCDRAIEERENPSNSAPTS</sequence>